<evidence type="ECO:0000313" key="3">
    <source>
        <dbReference type="Proteomes" id="UP001602322"/>
    </source>
</evidence>
<dbReference type="PANTHER" id="PTHR39639:SF1">
    <property type="entry name" value="DUF262 DOMAIN-CONTAINING PROTEIN"/>
    <property type="match status" value="1"/>
</dbReference>
<feature type="domain" description="GmrSD restriction endonucleases N-terminal" evidence="1">
    <location>
        <begin position="22"/>
        <end position="162"/>
    </location>
</feature>
<organism evidence="2 3">
    <name type="scientific">Streptomyces argenteolus</name>
    <dbReference type="NCBI Taxonomy" id="67274"/>
    <lineage>
        <taxon>Bacteria</taxon>
        <taxon>Bacillati</taxon>
        <taxon>Actinomycetota</taxon>
        <taxon>Actinomycetes</taxon>
        <taxon>Kitasatosporales</taxon>
        <taxon>Streptomycetaceae</taxon>
        <taxon>Streptomyces</taxon>
    </lineage>
</organism>
<evidence type="ECO:0000259" key="1">
    <source>
        <dbReference type="Pfam" id="PF03235"/>
    </source>
</evidence>
<dbReference type="RefSeq" id="WP_387904333.1">
    <property type="nucleotide sequence ID" value="NZ_JBIBEG010000005.1"/>
</dbReference>
<dbReference type="InterPro" id="IPR004919">
    <property type="entry name" value="GmrSD_N"/>
</dbReference>
<proteinExistence type="predicted"/>
<protein>
    <submittedName>
        <fullName evidence="2">DUF262 domain-containing protein</fullName>
    </submittedName>
</protein>
<dbReference type="Pfam" id="PF03235">
    <property type="entry name" value="GmrSD_N"/>
    <property type="match status" value="1"/>
</dbReference>
<reference evidence="2 3" key="1">
    <citation type="submission" date="2024-10" db="EMBL/GenBank/DDBJ databases">
        <title>The Natural Products Discovery Center: Release of the First 8490 Sequenced Strains for Exploring Actinobacteria Biosynthetic Diversity.</title>
        <authorList>
            <person name="Kalkreuter E."/>
            <person name="Kautsar S.A."/>
            <person name="Yang D."/>
            <person name="Bader C.D."/>
            <person name="Teijaro C.N."/>
            <person name="Fluegel L."/>
            <person name="Davis C.M."/>
            <person name="Simpson J.R."/>
            <person name="Lauterbach L."/>
            <person name="Steele A.D."/>
            <person name="Gui C."/>
            <person name="Meng S."/>
            <person name="Li G."/>
            <person name="Viehrig K."/>
            <person name="Ye F."/>
            <person name="Su P."/>
            <person name="Kiefer A.F."/>
            <person name="Nichols A."/>
            <person name="Cepeda A.J."/>
            <person name="Yan W."/>
            <person name="Fan B."/>
            <person name="Jiang Y."/>
            <person name="Adhikari A."/>
            <person name="Zheng C.-J."/>
            <person name="Schuster L."/>
            <person name="Cowan T.M."/>
            <person name="Smanski M.J."/>
            <person name="Chevrette M.G."/>
            <person name="De Carvalho L.P.S."/>
            <person name="Shen B."/>
        </authorList>
    </citation>
    <scope>NUCLEOTIDE SEQUENCE [LARGE SCALE GENOMIC DNA]</scope>
    <source>
        <strain evidence="2 3">NPDC012540</strain>
    </source>
</reference>
<evidence type="ECO:0000313" key="2">
    <source>
        <dbReference type="EMBL" id="MFF5898310.1"/>
    </source>
</evidence>
<accession>A0ABW6X8C1</accession>
<dbReference type="PANTHER" id="PTHR39639">
    <property type="entry name" value="CHROMOSOME 16, WHOLE GENOME SHOTGUN SEQUENCE"/>
    <property type="match status" value="1"/>
</dbReference>
<comment type="caution">
    <text evidence="2">The sequence shown here is derived from an EMBL/GenBank/DDBJ whole genome shotgun (WGS) entry which is preliminary data.</text>
</comment>
<sequence>MAERLERRQSLQTIAWFNDLNNRQLLNLTPPYQRRSVWNQQYKEYFVETILLGYPAPAIFLHEDIRADGTAHYHVVDGKQRLTAIFEFISGDFPIAEDSVLERFQGRYFTTLDDETKKSFWTYQFLVEYLPTTDEATLNNVFDRINRNVAKLTKQELRHAKFDGRFARAAEDMTELVEESLPVSVPHFAPASKRQMKDVELVAQLLLLIENGPQAFSQEELDVAYSNRDSEWEAETAARAKFTQTIEYLKQVFSDSNLANFPPPVRRIKNQADFYSLFGSSVELQASNCLPSASKAAERLARFLEKVSDEEMRVDNKRALLYYNAARSASNDAKQRNTRIAIISKVLTGESEG</sequence>
<dbReference type="EMBL" id="JBIBEG010000005">
    <property type="protein sequence ID" value="MFF5898310.1"/>
    <property type="molecule type" value="Genomic_DNA"/>
</dbReference>
<keyword evidence="3" id="KW-1185">Reference proteome</keyword>
<name>A0ABW6X8C1_9ACTN</name>
<gene>
    <name evidence="2" type="ORF">ACFY8O_20595</name>
</gene>
<dbReference type="Proteomes" id="UP001602322">
    <property type="component" value="Unassembled WGS sequence"/>
</dbReference>